<feature type="region of interest" description="Disordered" evidence="7">
    <location>
        <begin position="241"/>
        <end position="281"/>
    </location>
</feature>
<keyword evidence="9" id="KW-0378">Hydrolase</keyword>
<dbReference type="OrthoDB" id="961266at2"/>
<dbReference type="InterPro" id="IPR038063">
    <property type="entry name" value="Transpep_catalytic_dom"/>
</dbReference>
<dbReference type="GO" id="GO:0009252">
    <property type="term" value="P:peptidoglycan biosynthetic process"/>
    <property type="evidence" value="ECO:0007669"/>
    <property type="project" value="UniProtKB-UniPathway"/>
</dbReference>
<sequence>MSKVKIYGNPNPVIGIKEYYSIHDFFGSSAPSKFIDPIENIPDENIKWSVWILLGKEWVKMTKNNKTGATVEYTFTQTSLTRKGIRMLVDANGEKAVLDIKTKNNAESKILYVEILDNLGKKPTKLFSYGETITARVHCLNMEKFRINVTLWENDGGKKDLSDISIETKEANVLNGIADVKFTFDPSKVWLANAKTSPNESNEGAFHEYYVTAEFYKKVSKPTQDINVINPDYKVDILSKTSASKPSENETKKTSPAQQKGPSKKETRGIAKADRKAHDYQEQKVDVKKEIWKDPFVEKINSYLTVNIGGYWADKNKGKCVCKDYDLIWGNKVSCEFRKKVIEIAQRLNKDPNLLMAAMALETGRTFSPTAGKGSSYVGLIQFGDDAAESVGTTRDALLKMTALQQLDYVEKYLTKNKSKLTTLADFYLSILMPVDIGKGSTPNHIVFDNQYHLEYKKDGKTLTDLSKSRHYGYRQNPVFFYEVGEKEKVKKGGEKYDGEGKTYIWEIEKYVSAIYDEGKGQKTKNLSCNKDDVVKPDVESGTWNVIITEKYTGKKCEHEKPRNNCRRGKIEVFDHNEKIAFTISDCLLEGVAGEDRLITNSDTPYGTYKISASPFIIGSSSGGKRVSYGPNPRLSFEPIKDSEDEADKSGRSAIRIHGGRQEDKITFKPIPDPILKRTHGCIRIFDSDAKSFYEWWVDFYKNNPNIKPGKLKIIKS</sequence>
<dbReference type="GO" id="GO:0008360">
    <property type="term" value="P:regulation of cell shape"/>
    <property type="evidence" value="ECO:0007669"/>
    <property type="project" value="UniProtKB-KW"/>
</dbReference>
<dbReference type="InterPro" id="IPR005490">
    <property type="entry name" value="LD_TPept_cat_dom"/>
</dbReference>
<feature type="domain" description="L,D-TPase catalytic" evidence="8">
    <location>
        <begin position="602"/>
        <end position="697"/>
    </location>
</feature>
<evidence type="ECO:0000313" key="10">
    <source>
        <dbReference type="Proteomes" id="UP000290433"/>
    </source>
</evidence>
<feature type="compositionally biased region" description="Basic and acidic residues" evidence="7">
    <location>
        <begin position="263"/>
        <end position="281"/>
    </location>
</feature>
<dbReference type="EMBL" id="JUIV01000008">
    <property type="protein sequence ID" value="RYJ38509.1"/>
    <property type="molecule type" value="Genomic_DNA"/>
</dbReference>
<dbReference type="AlphaFoldDB" id="A0A444VY72"/>
<accession>A0A444VY72</accession>
<proteinExistence type="inferred from homology"/>
<keyword evidence="5" id="KW-0573">Peptidoglycan synthesis</keyword>
<dbReference type="UniPathway" id="UPA00219"/>
<evidence type="ECO:0000256" key="5">
    <source>
        <dbReference type="ARBA" id="ARBA00022984"/>
    </source>
</evidence>
<evidence type="ECO:0000256" key="6">
    <source>
        <dbReference type="ARBA" id="ARBA00023316"/>
    </source>
</evidence>
<comment type="similarity">
    <text evidence="2">Belongs to the YkuD family.</text>
</comment>
<protein>
    <submittedName>
        <fullName evidence="9">Glycoside hydrolase</fullName>
    </submittedName>
</protein>
<dbReference type="CDD" id="cd16913">
    <property type="entry name" value="YkuD_like"/>
    <property type="match status" value="1"/>
</dbReference>
<name>A0A444VY72_9FLAO</name>
<evidence type="ECO:0000259" key="8">
    <source>
        <dbReference type="Pfam" id="PF03734"/>
    </source>
</evidence>
<keyword evidence="6" id="KW-0961">Cell wall biogenesis/degradation</keyword>
<dbReference type="GO" id="GO:0004180">
    <property type="term" value="F:carboxypeptidase activity"/>
    <property type="evidence" value="ECO:0007669"/>
    <property type="project" value="UniProtKB-ARBA"/>
</dbReference>
<dbReference type="Proteomes" id="UP000290433">
    <property type="component" value="Unassembled WGS sequence"/>
</dbReference>
<organism evidence="9 10">
    <name type="scientific">Flavobacterium anhuiense</name>
    <dbReference type="NCBI Taxonomy" id="459526"/>
    <lineage>
        <taxon>Bacteria</taxon>
        <taxon>Pseudomonadati</taxon>
        <taxon>Bacteroidota</taxon>
        <taxon>Flavobacteriia</taxon>
        <taxon>Flavobacteriales</taxon>
        <taxon>Flavobacteriaceae</taxon>
        <taxon>Flavobacterium</taxon>
    </lineage>
</organism>
<dbReference type="GO" id="GO:0071555">
    <property type="term" value="P:cell wall organization"/>
    <property type="evidence" value="ECO:0007669"/>
    <property type="project" value="UniProtKB-KW"/>
</dbReference>
<dbReference type="RefSeq" id="WP_129747318.1">
    <property type="nucleotide sequence ID" value="NZ_JUIV01000008.1"/>
</dbReference>
<keyword evidence="4" id="KW-0133">Cell shape</keyword>
<evidence type="ECO:0000256" key="2">
    <source>
        <dbReference type="ARBA" id="ARBA00005992"/>
    </source>
</evidence>
<comment type="caution">
    <text evidence="9">The sequence shown here is derived from an EMBL/GenBank/DDBJ whole genome shotgun (WGS) entry which is preliminary data.</text>
</comment>
<dbReference type="SUPFAM" id="SSF141523">
    <property type="entry name" value="L,D-transpeptidase catalytic domain-like"/>
    <property type="match status" value="1"/>
</dbReference>
<evidence type="ECO:0000256" key="4">
    <source>
        <dbReference type="ARBA" id="ARBA00022960"/>
    </source>
</evidence>
<evidence type="ECO:0000256" key="3">
    <source>
        <dbReference type="ARBA" id="ARBA00022679"/>
    </source>
</evidence>
<dbReference type="GO" id="GO:0016740">
    <property type="term" value="F:transferase activity"/>
    <property type="evidence" value="ECO:0007669"/>
    <property type="project" value="UniProtKB-KW"/>
</dbReference>
<evidence type="ECO:0000256" key="7">
    <source>
        <dbReference type="SAM" id="MobiDB-lite"/>
    </source>
</evidence>
<dbReference type="Pfam" id="PF03734">
    <property type="entry name" value="YkuD"/>
    <property type="match status" value="1"/>
</dbReference>
<comment type="pathway">
    <text evidence="1">Cell wall biogenesis; peptidoglycan biosynthesis.</text>
</comment>
<keyword evidence="3" id="KW-0808">Transferase</keyword>
<gene>
    <name evidence="9" type="ORF">NU08_2486</name>
</gene>
<reference evidence="9 10" key="1">
    <citation type="submission" date="2014-12" db="EMBL/GenBank/DDBJ databases">
        <title>Genome sequence of Flavobacterium anhuiense RCM74.</title>
        <authorList>
            <person name="Kim J.F."/>
            <person name="Song J.Y."/>
            <person name="Kwak M.-J."/>
            <person name="Lee S.-W."/>
        </authorList>
    </citation>
    <scope>NUCLEOTIDE SEQUENCE [LARGE SCALE GENOMIC DNA]</scope>
    <source>
        <strain evidence="9 10">RCM74</strain>
    </source>
</reference>
<dbReference type="Gene3D" id="2.40.440.10">
    <property type="entry name" value="L,D-transpeptidase catalytic domain-like"/>
    <property type="match status" value="1"/>
</dbReference>
<evidence type="ECO:0000256" key="1">
    <source>
        <dbReference type="ARBA" id="ARBA00004752"/>
    </source>
</evidence>
<evidence type="ECO:0000313" key="9">
    <source>
        <dbReference type="EMBL" id="RYJ38509.1"/>
    </source>
</evidence>